<keyword evidence="1 4" id="KW-0808">Transferase</keyword>
<dbReference type="InterPro" id="IPR016181">
    <property type="entry name" value="Acyl_CoA_acyltransferase"/>
</dbReference>
<name>A0A6L8KGV6_9BURK</name>
<keyword evidence="5" id="KW-1185">Reference proteome</keyword>
<dbReference type="SUPFAM" id="SSF55729">
    <property type="entry name" value="Acyl-CoA N-acyltransferases (Nat)"/>
    <property type="match status" value="1"/>
</dbReference>
<dbReference type="InterPro" id="IPR000182">
    <property type="entry name" value="GNAT_dom"/>
</dbReference>
<feature type="domain" description="N-acetyltransferase" evidence="3">
    <location>
        <begin position="7"/>
        <end position="153"/>
    </location>
</feature>
<sequence>MANEIQVATEDPSAADSVALMAELSTALEAITGDGGMSSFDVGDVFGPMACFVVARDNNGIAVGCGALRPLEPGVAEIKRMYARHGTSGVGSAVLRYLEEEAVAMGYQALWLETRLVNRRAVDFYEARGYSRIANYGKYIGNPLAVCFEKQLPLVLEPAL</sequence>
<comment type="caution">
    <text evidence="4">The sequence shown here is derived from an EMBL/GenBank/DDBJ whole genome shotgun (WGS) entry which is preliminary data.</text>
</comment>
<organism evidence="4 5">
    <name type="scientific">Duganella flavida</name>
    <dbReference type="NCBI Taxonomy" id="2692175"/>
    <lineage>
        <taxon>Bacteria</taxon>
        <taxon>Pseudomonadati</taxon>
        <taxon>Pseudomonadota</taxon>
        <taxon>Betaproteobacteria</taxon>
        <taxon>Burkholderiales</taxon>
        <taxon>Oxalobacteraceae</taxon>
        <taxon>Telluria group</taxon>
        <taxon>Duganella</taxon>
    </lineage>
</organism>
<gene>
    <name evidence="4" type="ORF">GTP46_20710</name>
</gene>
<evidence type="ECO:0000313" key="4">
    <source>
        <dbReference type="EMBL" id="MYM25052.1"/>
    </source>
</evidence>
<dbReference type="PANTHER" id="PTHR43877:SF2">
    <property type="entry name" value="AMINOALKYLPHOSPHONATE N-ACETYLTRANSFERASE-RELATED"/>
    <property type="match status" value="1"/>
</dbReference>
<dbReference type="GO" id="GO:0016747">
    <property type="term" value="F:acyltransferase activity, transferring groups other than amino-acyl groups"/>
    <property type="evidence" value="ECO:0007669"/>
    <property type="project" value="InterPro"/>
</dbReference>
<evidence type="ECO:0000256" key="2">
    <source>
        <dbReference type="ARBA" id="ARBA00023315"/>
    </source>
</evidence>
<proteinExistence type="predicted"/>
<protein>
    <submittedName>
        <fullName evidence="4">GNAT family N-acetyltransferase</fullName>
    </submittedName>
</protein>
<reference evidence="4 5" key="1">
    <citation type="submission" date="2019-12" db="EMBL/GenBank/DDBJ databases">
        <title>Novel species isolated from a subtropical stream in China.</title>
        <authorList>
            <person name="Lu H."/>
        </authorList>
    </citation>
    <scope>NUCLEOTIDE SEQUENCE [LARGE SCALE GENOMIC DNA]</scope>
    <source>
        <strain evidence="4 5">FT135W</strain>
    </source>
</reference>
<dbReference type="RefSeq" id="WP_161008518.1">
    <property type="nucleotide sequence ID" value="NZ_WWCN01000014.1"/>
</dbReference>
<dbReference type="Proteomes" id="UP000479335">
    <property type="component" value="Unassembled WGS sequence"/>
</dbReference>
<dbReference type="Pfam" id="PF00583">
    <property type="entry name" value="Acetyltransf_1"/>
    <property type="match status" value="1"/>
</dbReference>
<dbReference type="CDD" id="cd04301">
    <property type="entry name" value="NAT_SF"/>
    <property type="match status" value="1"/>
</dbReference>
<evidence type="ECO:0000256" key="1">
    <source>
        <dbReference type="ARBA" id="ARBA00022679"/>
    </source>
</evidence>
<dbReference type="PANTHER" id="PTHR43877">
    <property type="entry name" value="AMINOALKYLPHOSPHONATE N-ACETYLTRANSFERASE-RELATED-RELATED"/>
    <property type="match status" value="1"/>
</dbReference>
<dbReference type="InterPro" id="IPR050832">
    <property type="entry name" value="Bact_Acetyltransf"/>
</dbReference>
<dbReference type="Gene3D" id="3.40.630.30">
    <property type="match status" value="1"/>
</dbReference>
<keyword evidence="2" id="KW-0012">Acyltransferase</keyword>
<accession>A0A6L8KGV6</accession>
<evidence type="ECO:0000259" key="3">
    <source>
        <dbReference type="PROSITE" id="PS51186"/>
    </source>
</evidence>
<dbReference type="AlphaFoldDB" id="A0A6L8KGV6"/>
<evidence type="ECO:0000313" key="5">
    <source>
        <dbReference type="Proteomes" id="UP000479335"/>
    </source>
</evidence>
<dbReference type="EMBL" id="WWCN01000014">
    <property type="protein sequence ID" value="MYM25052.1"/>
    <property type="molecule type" value="Genomic_DNA"/>
</dbReference>
<dbReference type="PROSITE" id="PS51186">
    <property type="entry name" value="GNAT"/>
    <property type="match status" value="1"/>
</dbReference>